<proteinExistence type="predicted"/>
<name>A0A6C0F5K1_9ZZZZ</name>
<protein>
    <submittedName>
        <fullName evidence="1">Uncharacterized protein</fullName>
    </submittedName>
</protein>
<sequence length="205" mass="25198">MKLNLQKKNDYHIFLLLRIKFDGFEEIVKKIINIKNEGLLQEIRDDYIERDFYNWLNCDIQLRYKASINNDDSNVPQYLYYYKNHKILGLEPYNSNVYDCLRRTTGLNECFKSKWWKSTAKSRTEWEIIHKSIIMEEPLYIWNLERENTYEDIINVDINNWRKPNIIEKCIITNKIYYYKVIINVDMHDLFNDRIFLTRKLKFII</sequence>
<dbReference type="EMBL" id="MN738742">
    <property type="protein sequence ID" value="QHT36444.1"/>
    <property type="molecule type" value="Genomic_DNA"/>
</dbReference>
<accession>A0A6C0F5K1</accession>
<organism evidence="1">
    <name type="scientific">viral metagenome</name>
    <dbReference type="NCBI Taxonomy" id="1070528"/>
    <lineage>
        <taxon>unclassified sequences</taxon>
        <taxon>metagenomes</taxon>
        <taxon>organismal metagenomes</taxon>
    </lineage>
</organism>
<reference evidence="1" key="1">
    <citation type="journal article" date="2020" name="Nature">
        <title>Giant virus diversity and host interactions through global metagenomics.</title>
        <authorList>
            <person name="Schulz F."/>
            <person name="Roux S."/>
            <person name="Paez-Espino D."/>
            <person name="Jungbluth S."/>
            <person name="Walsh D.A."/>
            <person name="Denef V.J."/>
            <person name="McMahon K.D."/>
            <person name="Konstantinidis K.T."/>
            <person name="Eloe-Fadrosh E.A."/>
            <person name="Kyrpides N.C."/>
            <person name="Woyke T."/>
        </authorList>
    </citation>
    <scope>NUCLEOTIDE SEQUENCE</scope>
    <source>
        <strain evidence="1">GVMAG-S-ERX555931-87</strain>
    </source>
</reference>
<evidence type="ECO:0000313" key="1">
    <source>
        <dbReference type="EMBL" id="QHT36444.1"/>
    </source>
</evidence>
<dbReference type="AlphaFoldDB" id="A0A6C0F5K1"/>